<gene>
    <name evidence="4" type="primary">yfcE</name>
    <name evidence="4" type="ORF">IAA16_08215</name>
</gene>
<evidence type="ECO:0000256" key="2">
    <source>
        <dbReference type="RuleBase" id="RU362039"/>
    </source>
</evidence>
<dbReference type="EC" id="3.1.4.-" evidence="2"/>
<evidence type="ECO:0000313" key="5">
    <source>
        <dbReference type="Proteomes" id="UP000823914"/>
    </source>
</evidence>
<dbReference type="Gene3D" id="3.60.21.10">
    <property type="match status" value="1"/>
</dbReference>
<reference evidence="4" key="2">
    <citation type="submission" date="2021-04" db="EMBL/GenBank/DDBJ databases">
        <authorList>
            <person name="Gilroy R."/>
        </authorList>
    </citation>
    <scope>NUCLEOTIDE SEQUENCE</scope>
    <source>
        <strain evidence="4">Gambia15-2214</strain>
    </source>
</reference>
<dbReference type="InterPro" id="IPR024654">
    <property type="entry name" value="Calcineurin-like_PHP_lpxH"/>
</dbReference>
<reference evidence="4" key="1">
    <citation type="journal article" date="2021" name="PeerJ">
        <title>Extensive microbial diversity within the chicken gut microbiome revealed by metagenomics and culture.</title>
        <authorList>
            <person name="Gilroy R."/>
            <person name="Ravi A."/>
            <person name="Getino M."/>
            <person name="Pursley I."/>
            <person name="Horton D.L."/>
            <person name="Alikhan N.F."/>
            <person name="Baker D."/>
            <person name="Gharbi K."/>
            <person name="Hall N."/>
            <person name="Watson M."/>
            <person name="Adriaenssens E.M."/>
            <person name="Foster-Nyarko E."/>
            <person name="Jarju S."/>
            <person name="Secka A."/>
            <person name="Antonio M."/>
            <person name="Oren A."/>
            <person name="Chaudhuri R.R."/>
            <person name="La Ragione R."/>
            <person name="Hildebrand F."/>
            <person name="Pallen M.J."/>
        </authorList>
    </citation>
    <scope>NUCLEOTIDE SEQUENCE</scope>
    <source>
        <strain evidence="4">Gambia15-2214</strain>
    </source>
</reference>
<dbReference type="GO" id="GO:0046872">
    <property type="term" value="F:metal ion binding"/>
    <property type="evidence" value="ECO:0007669"/>
    <property type="project" value="UniProtKB-KW"/>
</dbReference>
<comment type="caution">
    <text evidence="4">The sequence shown here is derived from an EMBL/GenBank/DDBJ whole genome shotgun (WGS) entry which is preliminary data.</text>
</comment>
<dbReference type="InterPro" id="IPR000979">
    <property type="entry name" value="Phosphodiesterase_MJ0936/Vps29"/>
</dbReference>
<feature type="domain" description="Calcineurin-like phosphoesterase" evidence="3">
    <location>
        <begin position="1"/>
        <end position="176"/>
    </location>
</feature>
<evidence type="ECO:0000256" key="1">
    <source>
        <dbReference type="ARBA" id="ARBA00008950"/>
    </source>
</evidence>
<dbReference type="Pfam" id="PF12850">
    <property type="entry name" value="Metallophos_2"/>
    <property type="match status" value="1"/>
</dbReference>
<keyword evidence="2" id="KW-0479">Metal-binding</keyword>
<protein>
    <recommendedName>
        <fullName evidence="2">Phosphoesterase</fullName>
        <ecNumber evidence="2">3.1.4.-</ecNumber>
    </recommendedName>
</protein>
<dbReference type="AlphaFoldDB" id="A0A9E2NZX3"/>
<dbReference type="SUPFAM" id="SSF56300">
    <property type="entry name" value="Metallo-dependent phosphatases"/>
    <property type="match status" value="1"/>
</dbReference>
<comment type="similarity">
    <text evidence="1 2">Belongs to the metallophosphoesterase superfamily. YfcE family.</text>
</comment>
<dbReference type="Proteomes" id="UP000823914">
    <property type="component" value="Unassembled WGS sequence"/>
</dbReference>
<name>A0A9E2NZX3_9SPIR</name>
<dbReference type="GO" id="GO:0016787">
    <property type="term" value="F:hydrolase activity"/>
    <property type="evidence" value="ECO:0007669"/>
    <property type="project" value="UniProtKB-UniRule"/>
</dbReference>
<dbReference type="NCBIfam" id="TIGR00040">
    <property type="entry name" value="yfcE"/>
    <property type="match status" value="1"/>
</dbReference>
<organism evidence="4 5">
    <name type="scientific">Candidatus Treponema excrementipullorum</name>
    <dbReference type="NCBI Taxonomy" id="2838768"/>
    <lineage>
        <taxon>Bacteria</taxon>
        <taxon>Pseudomonadati</taxon>
        <taxon>Spirochaetota</taxon>
        <taxon>Spirochaetia</taxon>
        <taxon>Spirochaetales</taxon>
        <taxon>Treponemataceae</taxon>
        <taxon>Treponema</taxon>
    </lineage>
</organism>
<dbReference type="EMBL" id="JAHLFV010000190">
    <property type="protein sequence ID" value="MBU3850534.1"/>
    <property type="molecule type" value="Genomic_DNA"/>
</dbReference>
<proteinExistence type="inferred from homology"/>
<evidence type="ECO:0000313" key="4">
    <source>
        <dbReference type="EMBL" id="MBU3850534.1"/>
    </source>
</evidence>
<dbReference type="NCBIfam" id="NF006988">
    <property type="entry name" value="PRK09453.1"/>
    <property type="match status" value="1"/>
</dbReference>
<comment type="cofactor">
    <cofactor evidence="2">
        <name>a divalent metal cation</name>
        <dbReference type="ChEBI" id="CHEBI:60240"/>
    </cofactor>
</comment>
<dbReference type="InterPro" id="IPR029052">
    <property type="entry name" value="Metallo-depent_PP-like"/>
</dbReference>
<sequence>MKFFVLSDIHGSYEDLKRCKEIIDSEDGDGVIICGDYLNHGPRNAIPAGYNPGDCAGLLNSFKDKIISVRGNCDSEVDQMLLEFPVLESHTRLYVFGNGTGAQSPNKRTCMVFIHHGHLFDRESLLKNNPAGTVFIQGHTHVPLLEVQEGSLFFNPGSISIPKTETGKTFGVIETVQSGVRMQLRNLENKILKELVFHPANR</sequence>
<keyword evidence="4" id="KW-0378">Hydrolase</keyword>
<accession>A0A9E2NZX3</accession>
<evidence type="ECO:0000259" key="3">
    <source>
        <dbReference type="Pfam" id="PF12850"/>
    </source>
</evidence>